<dbReference type="InterPro" id="IPR013766">
    <property type="entry name" value="Thioredoxin_domain"/>
</dbReference>
<protein>
    <submittedName>
        <fullName evidence="3">LAQU0S19e01464g1_1</fullName>
    </submittedName>
</protein>
<organism evidence="3 4">
    <name type="scientific">Lachancea quebecensis</name>
    <dbReference type="NCBI Taxonomy" id="1654605"/>
    <lineage>
        <taxon>Eukaryota</taxon>
        <taxon>Fungi</taxon>
        <taxon>Dikarya</taxon>
        <taxon>Ascomycota</taxon>
        <taxon>Saccharomycotina</taxon>
        <taxon>Saccharomycetes</taxon>
        <taxon>Saccharomycetales</taxon>
        <taxon>Saccharomycetaceae</taxon>
        <taxon>Lachancea</taxon>
    </lineage>
</organism>
<evidence type="ECO:0000313" key="4">
    <source>
        <dbReference type="Proteomes" id="UP000236544"/>
    </source>
</evidence>
<name>A0A0P1L385_9SACH</name>
<dbReference type="InterPro" id="IPR036249">
    <property type="entry name" value="Thioredoxin-like_sf"/>
</dbReference>
<evidence type="ECO:0000256" key="1">
    <source>
        <dbReference type="SAM" id="SignalP"/>
    </source>
</evidence>
<dbReference type="AlphaFoldDB" id="A0A0P1L385"/>
<dbReference type="EMBL" id="LN890533">
    <property type="protein sequence ID" value="CUS24780.1"/>
    <property type="molecule type" value="Genomic_DNA"/>
</dbReference>
<dbReference type="Gene3D" id="3.40.30.10">
    <property type="entry name" value="Glutaredoxin"/>
    <property type="match status" value="1"/>
</dbReference>
<feature type="signal peptide" evidence="1">
    <location>
        <begin position="1"/>
        <end position="19"/>
    </location>
</feature>
<dbReference type="Proteomes" id="UP000236544">
    <property type="component" value="Unassembled WGS sequence"/>
</dbReference>
<sequence>MQTPQLLLVVALLFGASVALTPPDAHSTPEVYEFLRSSQLPVLVFVYMHGCRFCQELEPNFLFLQRVFAGELALLKVDGKRATTFAHDLNIRSFPELLLYDPGKGQQTDADPSLLGRYPSARDRDLGSLAMFVSERTALMAHWPHSSVRDVTQDPRAQLDALRSDPLRTSLLVFVTPWMDRRSLQLFNGEQSTCILDHLAGTRELRENEVKIYRIDASNSTTALWTREFRVAVYPTVVLLAPDASGSQCEIHVPLRSGDLELRNHETDTLLNLVRHCAAGKVSDPQCLDFVSSFHGLRFLREQDVLPFNETQIEPDTPEFDFSNDDEQLFDSLRDL</sequence>
<evidence type="ECO:0000259" key="2">
    <source>
        <dbReference type="Pfam" id="PF00085"/>
    </source>
</evidence>
<evidence type="ECO:0000313" key="3">
    <source>
        <dbReference type="EMBL" id="CUS24780.1"/>
    </source>
</evidence>
<keyword evidence="4" id="KW-1185">Reference proteome</keyword>
<feature type="domain" description="Thioredoxin" evidence="2">
    <location>
        <begin position="33"/>
        <end position="107"/>
    </location>
</feature>
<feature type="chain" id="PRO_5006066610" evidence="1">
    <location>
        <begin position="20"/>
        <end position="336"/>
    </location>
</feature>
<proteinExistence type="predicted"/>
<dbReference type="OrthoDB" id="10264505at2759"/>
<gene>
    <name evidence="3" type="ORF">LAQU0_S19e01464g</name>
</gene>
<reference evidence="4" key="1">
    <citation type="submission" date="2015-10" db="EMBL/GenBank/DDBJ databases">
        <authorList>
            <person name="Devillers H."/>
        </authorList>
    </citation>
    <scope>NUCLEOTIDE SEQUENCE [LARGE SCALE GENOMIC DNA]</scope>
</reference>
<keyword evidence="1" id="KW-0732">Signal</keyword>
<dbReference type="Pfam" id="PF00085">
    <property type="entry name" value="Thioredoxin"/>
    <property type="match status" value="1"/>
</dbReference>
<accession>A0A0P1L385</accession>
<dbReference type="CDD" id="cd02961">
    <property type="entry name" value="PDI_a_family"/>
    <property type="match status" value="1"/>
</dbReference>
<dbReference type="SUPFAM" id="SSF52833">
    <property type="entry name" value="Thioredoxin-like"/>
    <property type="match status" value="1"/>
</dbReference>